<reference evidence="8 9" key="1">
    <citation type="submission" date="2019-05" db="EMBL/GenBank/DDBJ databases">
        <title>Mikania micrantha, genome provides insights into the molecular mechanism of rapid growth.</title>
        <authorList>
            <person name="Liu B."/>
        </authorList>
    </citation>
    <scope>NUCLEOTIDE SEQUENCE [LARGE SCALE GENOMIC DNA]</scope>
    <source>
        <strain evidence="8">NLD-2019</strain>
        <tissue evidence="8">Leaf</tissue>
    </source>
</reference>
<sequence length="314" mass="37510">MISWRRKKAFQTSSLMSNMSLKNLVKRFKKMKDGDEPKSENDRFHNLMYKDEDFLCNSHYRLNVSPVSCSSFKKLVSNGRTMKELVSEEQSLERIKIKAFKEQESRKCAVDLTEEVKKIVFEDKADHIFQTSSKDCLKSKPSVNHSRTRSHRMYSEELRKLKNKKINEIMLKNEDHRKCVDVSKNTNRKKSKLGFKVNAYTPRTLSRMECRIKALEDMKRTTKMKMNKEREFNDAFRAYVDSFAILKNSFDPQQDFRYSMTEMIIENRLRQREDLEELLACYLTLNCDEYHDLIIKVFKDVWLELKQVDFDIYS</sequence>
<evidence type="ECO:0000313" key="9">
    <source>
        <dbReference type="Proteomes" id="UP000326396"/>
    </source>
</evidence>
<evidence type="ECO:0000259" key="7">
    <source>
        <dbReference type="PROSITE" id="PS51754"/>
    </source>
</evidence>
<keyword evidence="9" id="KW-1185">Reference proteome</keyword>
<keyword evidence="2 6" id="KW-0678">Repressor</keyword>
<dbReference type="InterPro" id="IPR006458">
    <property type="entry name" value="Ovate_C"/>
</dbReference>
<dbReference type="PANTHER" id="PTHR33057">
    <property type="entry name" value="TRANSCRIPTION REPRESSOR OFP7-RELATED"/>
    <property type="match status" value="1"/>
</dbReference>
<comment type="function">
    <text evidence="6">Transcriptional repressor that regulates multiple aspects of plant growth and development.</text>
</comment>
<dbReference type="AlphaFoldDB" id="A0A5N6M505"/>
<keyword evidence="4 6" id="KW-0804">Transcription</keyword>
<dbReference type="InterPro" id="IPR038933">
    <property type="entry name" value="Ovate"/>
</dbReference>
<evidence type="ECO:0000256" key="6">
    <source>
        <dbReference type="RuleBase" id="RU367028"/>
    </source>
</evidence>
<protein>
    <recommendedName>
        <fullName evidence="6">Transcription repressor</fullName>
    </recommendedName>
    <alternativeName>
        <fullName evidence="6">Ovate family protein</fullName>
    </alternativeName>
</protein>
<gene>
    <name evidence="8" type="ORF">E3N88_36712</name>
</gene>
<dbReference type="GO" id="GO:0045892">
    <property type="term" value="P:negative regulation of DNA-templated transcription"/>
    <property type="evidence" value="ECO:0007669"/>
    <property type="project" value="UniProtKB-UniRule"/>
</dbReference>
<dbReference type="OrthoDB" id="1928390at2759"/>
<dbReference type="GO" id="GO:0005634">
    <property type="term" value="C:nucleus"/>
    <property type="evidence" value="ECO:0007669"/>
    <property type="project" value="UniProtKB-SubCell"/>
</dbReference>
<dbReference type="Proteomes" id="UP000326396">
    <property type="component" value="Linkage Group LG7"/>
</dbReference>
<evidence type="ECO:0000256" key="3">
    <source>
        <dbReference type="ARBA" id="ARBA00023015"/>
    </source>
</evidence>
<evidence type="ECO:0000313" key="8">
    <source>
        <dbReference type="EMBL" id="KAD3068832.1"/>
    </source>
</evidence>
<evidence type="ECO:0000256" key="1">
    <source>
        <dbReference type="ARBA" id="ARBA00004123"/>
    </source>
</evidence>
<comment type="subcellular location">
    <subcellularLocation>
        <location evidence="1 6">Nucleus</location>
    </subcellularLocation>
</comment>
<keyword evidence="3 6" id="KW-0805">Transcription regulation</keyword>
<evidence type="ECO:0000256" key="5">
    <source>
        <dbReference type="ARBA" id="ARBA00023242"/>
    </source>
</evidence>
<dbReference type="PANTHER" id="PTHR33057:SF82">
    <property type="entry name" value="TRANSCRIPTION REPRESSOR OFP5"/>
    <property type="match status" value="1"/>
</dbReference>
<dbReference type="Pfam" id="PF04844">
    <property type="entry name" value="Ovate"/>
    <property type="match status" value="1"/>
</dbReference>
<keyword evidence="5 6" id="KW-0539">Nucleus</keyword>
<comment type="caution">
    <text evidence="8">The sequence shown here is derived from an EMBL/GenBank/DDBJ whole genome shotgun (WGS) entry which is preliminary data.</text>
</comment>
<feature type="domain" description="OVATE" evidence="7">
    <location>
        <begin position="245"/>
        <end position="304"/>
    </location>
</feature>
<name>A0A5N6M505_9ASTR</name>
<accession>A0A5N6M505</accession>
<evidence type="ECO:0000256" key="2">
    <source>
        <dbReference type="ARBA" id="ARBA00022491"/>
    </source>
</evidence>
<dbReference type="NCBIfam" id="TIGR01568">
    <property type="entry name" value="A_thal_3678"/>
    <property type="match status" value="1"/>
</dbReference>
<organism evidence="8 9">
    <name type="scientific">Mikania micrantha</name>
    <name type="common">bitter vine</name>
    <dbReference type="NCBI Taxonomy" id="192012"/>
    <lineage>
        <taxon>Eukaryota</taxon>
        <taxon>Viridiplantae</taxon>
        <taxon>Streptophyta</taxon>
        <taxon>Embryophyta</taxon>
        <taxon>Tracheophyta</taxon>
        <taxon>Spermatophyta</taxon>
        <taxon>Magnoliopsida</taxon>
        <taxon>eudicotyledons</taxon>
        <taxon>Gunneridae</taxon>
        <taxon>Pentapetalae</taxon>
        <taxon>asterids</taxon>
        <taxon>campanulids</taxon>
        <taxon>Asterales</taxon>
        <taxon>Asteraceae</taxon>
        <taxon>Asteroideae</taxon>
        <taxon>Heliantheae alliance</taxon>
        <taxon>Eupatorieae</taxon>
        <taxon>Mikania</taxon>
    </lineage>
</organism>
<dbReference type="EMBL" id="SZYD01000017">
    <property type="protein sequence ID" value="KAD3068832.1"/>
    <property type="molecule type" value="Genomic_DNA"/>
</dbReference>
<proteinExistence type="predicted"/>
<evidence type="ECO:0000256" key="4">
    <source>
        <dbReference type="ARBA" id="ARBA00023163"/>
    </source>
</evidence>
<dbReference type="PROSITE" id="PS51754">
    <property type="entry name" value="OVATE"/>
    <property type="match status" value="1"/>
</dbReference>